<dbReference type="InterPro" id="IPR050667">
    <property type="entry name" value="PPR-containing_protein"/>
</dbReference>
<organism evidence="4 5">
    <name type="scientific">Amborella trichopoda</name>
    <dbReference type="NCBI Taxonomy" id="13333"/>
    <lineage>
        <taxon>Eukaryota</taxon>
        <taxon>Viridiplantae</taxon>
        <taxon>Streptophyta</taxon>
        <taxon>Embryophyta</taxon>
        <taxon>Tracheophyta</taxon>
        <taxon>Spermatophyta</taxon>
        <taxon>Magnoliopsida</taxon>
        <taxon>Amborellales</taxon>
        <taxon>Amborellaceae</taxon>
        <taxon>Amborella</taxon>
    </lineage>
</organism>
<dbReference type="Gene3D" id="1.25.40.10">
    <property type="entry name" value="Tetratricopeptide repeat domain"/>
    <property type="match status" value="3"/>
</dbReference>
<dbReference type="Pfam" id="PF12854">
    <property type="entry name" value="PPR_1"/>
    <property type="match status" value="2"/>
</dbReference>
<dbReference type="PANTHER" id="PTHR47939">
    <property type="entry name" value="MEMBRANE-ASSOCIATED SALT-INDUCIBLE PROTEIN-LIKE"/>
    <property type="match status" value="1"/>
</dbReference>
<dbReference type="GO" id="GO:0003729">
    <property type="term" value="F:mRNA binding"/>
    <property type="evidence" value="ECO:0000318"/>
    <property type="project" value="GO_Central"/>
</dbReference>
<evidence type="ECO:0008006" key="6">
    <source>
        <dbReference type="Google" id="ProtNLM"/>
    </source>
</evidence>
<name>U5CW47_AMBTC</name>
<feature type="repeat" description="PPR" evidence="3">
    <location>
        <begin position="171"/>
        <end position="205"/>
    </location>
</feature>
<evidence type="ECO:0000313" key="5">
    <source>
        <dbReference type="Proteomes" id="UP000017836"/>
    </source>
</evidence>
<comment type="similarity">
    <text evidence="1">Belongs to the PPR family. P subfamily.</text>
</comment>
<dbReference type="HOGENOM" id="CLU_002706_49_0_1"/>
<evidence type="ECO:0000313" key="4">
    <source>
        <dbReference type="EMBL" id="ERN14364.1"/>
    </source>
</evidence>
<dbReference type="AlphaFoldDB" id="U5CW47"/>
<dbReference type="PROSITE" id="PS51375">
    <property type="entry name" value="PPR"/>
    <property type="match status" value="5"/>
</dbReference>
<feature type="repeat" description="PPR" evidence="3">
    <location>
        <begin position="44"/>
        <end position="78"/>
    </location>
</feature>
<feature type="repeat" description="PPR" evidence="3">
    <location>
        <begin position="277"/>
        <end position="311"/>
    </location>
</feature>
<reference evidence="5" key="1">
    <citation type="journal article" date="2013" name="Science">
        <title>The Amborella genome and the evolution of flowering plants.</title>
        <authorList>
            <consortium name="Amborella Genome Project"/>
        </authorList>
    </citation>
    <scope>NUCLEOTIDE SEQUENCE [LARGE SCALE GENOMIC DNA]</scope>
</reference>
<protein>
    <recommendedName>
        <fullName evidence="6">Pentacotripeptide-repeat region of PRORP domain-containing protein</fullName>
    </recommendedName>
</protein>
<dbReference type="InterPro" id="IPR002885">
    <property type="entry name" value="PPR_rpt"/>
</dbReference>
<dbReference type="Proteomes" id="UP000017836">
    <property type="component" value="Unassembled WGS sequence"/>
</dbReference>
<evidence type="ECO:0000256" key="1">
    <source>
        <dbReference type="ARBA" id="ARBA00007626"/>
    </source>
</evidence>
<feature type="repeat" description="PPR" evidence="3">
    <location>
        <begin position="136"/>
        <end position="170"/>
    </location>
</feature>
<keyword evidence="5" id="KW-1185">Reference proteome</keyword>
<accession>U5CW47</accession>
<proteinExistence type="inferred from homology"/>
<keyword evidence="2" id="KW-0677">Repeat</keyword>
<dbReference type="EMBL" id="KI392557">
    <property type="protein sequence ID" value="ERN14364.1"/>
    <property type="molecule type" value="Genomic_DNA"/>
</dbReference>
<dbReference type="NCBIfam" id="TIGR00756">
    <property type="entry name" value="PPR"/>
    <property type="match status" value="5"/>
</dbReference>
<evidence type="ECO:0000256" key="3">
    <source>
        <dbReference type="PROSITE-ProRule" id="PRU00708"/>
    </source>
</evidence>
<feature type="repeat" description="PPR" evidence="3">
    <location>
        <begin position="242"/>
        <end position="276"/>
    </location>
</feature>
<dbReference type="InterPro" id="IPR011990">
    <property type="entry name" value="TPR-like_helical_dom_sf"/>
</dbReference>
<sequence length="349" mass="39167">MEQNGFQPDYITHLLMFQCFCRLGLVYEADIILRSMIMKNYTLDICVYGSFIHGLCKSGKLREADKLFKKLINKETTLRVPNVKPGRRAIFQLNVSGAIPEIMAYEAYCRSLCNVGQLEEAGVVLKALMSKRNVPETCVYGSFIRGLCRAGRVSEAMEFFNTMRKKGWVSNVEITLCVIKALCEIAKTNEALGLFDELSKGGFVPTTSVINDFLTGYWRERQLNDAMRLFERIMDGSCGKPDASTYSIMVTGLCENGHLSKALCIFQEMINNKVPVNGSLYDIIIRGLCKIGSFQEAHMLLNEMIENGYLASYLGWSSLVDSMLELDGEGLSEGYITPVHSHQQERGVL</sequence>
<evidence type="ECO:0000256" key="2">
    <source>
        <dbReference type="ARBA" id="ARBA00022737"/>
    </source>
</evidence>
<dbReference type="Gramene" id="ERN14364">
    <property type="protein sequence ID" value="ERN14364"/>
    <property type="gene ID" value="AMTR_s00033p00222240"/>
</dbReference>
<dbReference type="PANTHER" id="PTHR47939:SF5">
    <property type="entry name" value="PENTACOTRIPEPTIDE-REPEAT REGION OF PRORP DOMAIN-CONTAINING PROTEIN"/>
    <property type="match status" value="1"/>
</dbReference>
<dbReference type="eggNOG" id="KOG4197">
    <property type="taxonomic scope" value="Eukaryota"/>
</dbReference>
<dbReference type="Pfam" id="PF13041">
    <property type="entry name" value="PPR_2"/>
    <property type="match status" value="1"/>
</dbReference>
<gene>
    <name evidence="4" type="ORF">AMTR_s00033p00222240</name>
</gene>